<evidence type="ECO:0000313" key="3">
    <source>
        <dbReference type="Proteomes" id="UP000799092"/>
    </source>
</evidence>
<feature type="signal peptide" evidence="1">
    <location>
        <begin position="1"/>
        <end position="20"/>
    </location>
</feature>
<dbReference type="AlphaFoldDB" id="A0A6A8DCX8"/>
<keyword evidence="3" id="KW-1185">Reference proteome</keyword>
<dbReference type="OrthoDB" id="2617099at2"/>
<dbReference type="RefSeq" id="WP_153737175.1">
    <property type="nucleotide sequence ID" value="NZ_WJNG01000010.1"/>
</dbReference>
<evidence type="ECO:0000256" key="1">
    <source>
        <dbReference type="SAM" id="SignalP"/>
    </source>
</evidence>
<proteinExistence type="predicted"/>
<gene>
    <name evidence="2" type="ORF">GH741_12730</name>
</gene>
<evidence type="ECO:0008006" key="4">
    <source>
        <dbReference type="Google" id="ProtNLM"/>
    </source>
</evidence>
<accession>A0A6A8DCX8</accession>
<comment type="caution">
    <text evidence="2">The sequence shown here is derived from an EMBL/GenBank/DDBJ whole genome shotgun (WGS) entry which is preliminary data.</text>
</comment>
<sequence>MKNKMSYYILLFIAFLLLSACNTPNDDMKNNIGPIMYDFKEPVVFPFDVNDISTEIDIQNPDYLHQFIFHYYNEETTQKIKYIVSKVLDEPKDNEVSKENKTEYKLANGKSAYYEENTTSQSIWWENENGFLARFVYYTNGNTSELGEFKLDVKELVELANQVQ</sequence>
<evidence type="ECO:0000313" key="2">
    <source>
        <dbReference type="EMBL" id="MRH43545.1"/>
    </source>
</evidence>
<dbReference type="PROSITE" id="PS51257">
    <property type="entry name" value="PROKAR_LIPOPROTEIN"/>
    <property type="match status" value="1"/>
</dbReference>
<keyword evidence="1" id="KW-0732">Signal</keyword>
<protein>
    <recommendedName>
        <fullName evidence="4">DUF4367 domain-containing protein</fullName>
    </recommendedName>
</protein>
<reference evidence="2" key="1">
    <citation type="submission" date="2019-11" db="EMBL/GenBank/DDBJ databases">
        <authorList>
            <person name="Li J."/>
        </authorList>
    </citation>
    <scope>NUCLEOTIDE SEQUENCE</scope>
    <source>
        <strain evidence="2">B6B</strain>
    </source>
</reference>
<feature type="chain" id="PRO_5038379870" description="DUF4367 domain-containing protein" evidence="1">
    <location>
        <begin position="21"/>
        <end position="164"/>
    </location>
</feature>
<dbReference type="EMBL" id="WJNG01000010">
    <property type="protein sequence ID" value="MRH43545.1"/>
    <property type="molecule type" value="Genomic_DNA"/>
</dbReference>
<organism evidence="2 3">
    <name type="scientific">Aquibacillus halophilus</name>
    <dbReference type="NCBI Taxonomy" id="930132"/>
    <lineage>
        <taxon>Bacteria</taxon>
        <taxon>Bacillati</taxon>
        <taxon>Bacillota</taxon>
        <taxon>Bacilli</taxon>
        <taxon>Bacillales</taxon>
        <taxon>Bacillaceae</taxon>
        <taxon>Aquibacillus</taxon>
    </lineage>
</organism>
<dbReference type="Proteomes" id="UP000799092">
    <property type="component" value="Unassembled WGS sequence"/>
</dbReference>
<name>A0A6A8DCX8_9BACI</name>